<reference evidence="1 2" key="2">
    <citation type="journal article" date="2022" name="Mol. Ecol. Resour.">
        <title>The genomes of chicory, endive, great burdock and yacon provide insights into Asteraceae paleo-polyploidization history and plant inulin production.</title>
        <authorList>
            <person name="Fan W."/>
            <person name="Wang S."/>
            <person name="Wang H."/>
            <person name="Wang A."/>
            <person name="Jiang F."/>
            <person name="Liu H."/>
            <person name="Zhao H."/>
            <person name="Xu D."/>
            <person name="Zhang Y."/>
        </authorList>
    </citation>
    <scope>NUCLEOTIDE SEQUENCE [LARGE SCALE GENOMIC DNA]</scope>
    <source>
        <strain evidence="2">cv. Punajuju</strain>
        <tissue evidence="1">Leaves</tissue>
    </source>
</reference>
<gene>
    <name evidence="1" type="ORF">L2E82_36345</name>
</gene>
<dbReference type="Proteomes" id="UP001055811">
    <property type="component" value="Linkage Group LG06"/>
</dbReference>
<reference evidence="2" key="1">
    <citation type="journal article" date="2022" name="Mol. Ecol. Resour.">
        <title>The genomes of chicory, endive, great burdock and yacon provide insights into Asteraceae palaeo-polyploidization history and plant inulin production.</title>
        <authorList>
            <person name="Fan W."/>
            <person name="Wang S."/>
            <person name="Wang H."/>
            <person name="Wang A."/>
            <person name="Jiang F."/>
            <person name="Liu H."/>
            <person name="Zhao H."/>
            <person name="Xu D."/>
            <person name="Zhang Y."/>
        </authorList>
    </citation>
    <scope>NUCLEOTIDE SEQUENCE [LARGE SCALE GENOMIC DNA]</scope>
    <source>
        <strain evidence="2">cv. Punajuju</strain>
    </source>
</reference>
<comment type="caution">
    <text evidence="1">The sequence shown here is derived from an EMBL/GenBank/DDBJ whole genome shotgun (WGS) entry which is preliminary data.</text>
</comment>
<protein>
    <submittedName>
        <fullName evidence="1">Uncharacterized protein</fullName>
    </submittedName>
</protein>
<evidence type="ECO:0000313" key="2">
    <source>
        <dbReference type="Proteomes" id="UP001055811"/>
    </source>
</evidence>
<dbReference type="EMBL" id="CM042014">
    <property type="protein sequence ID" value="KAI3724564.1"/>
    <property type="molecule type" value="Genomic_DNA"/>
</dbReference>
<keyword evidence="2" id="KW-1185">Reference proteome</keyword>
<accession>A0ACB9BRA3</accession>
<sequence>MQGLPWHPLLSPENQRFHPSTNKLLPNSPRPNSIRVQAFRRSDFHGFPKRIASGEVWRDAWRSTNNGFEHLLSETKKTTEHINRQFSVARRLSSVAQSASDRARELDRDYLITQRWHTFTLNFSQNWPTESDICNMGIANCRPLLIGGVANNLVIKVTGLLLVNDKVAMRFILLNEMYPSSK</sequence>
<name>A0ACB9BRA3_CICIN</name>
<proteinExistence type="predicted"/>
<evidence type="ECO:0000313" key="1">
    <source>
        <dbReference type="EMBL" id="KAI3724564.1"/>
    </source>
</evidence>
<organism evidence="1 2">
    <name type="scientific">Cichorium intybus</name>
    <name type="common">Chicory</name>
    <dbReference type="NCBI Taxonomy" id="13427"/>
    <lineage>
        <taxon>Eukaryota</taxon>
        <taxon>Viridiplantae</taxon>
        <taxon>Streptophyta</taxon>
        <taxon>Embryophyta</taxon>
        <taxon>Tracheophyta</taxon>
        <taxon>Spermatophyta</taxon>
        <taxon>Magnoliopsida</taxon>
        <taxon>eudicotyledons</taxon>
        <taxon>Gunneridae</taxon>
        <taxon>Pentapetalae</taxon>
        <taxon>asterids</taxon>
        <taxon>campanulids</taxon>
        <taxon>Asterales</taxon>
        <taxon>Asteraceae</taxon>
        <taxon>Cichorioideae</taxon>
        <taxon>Cichorieae</taxon>
        <taxon>Cichoriinae</taxon>
        <taxon>Cichorium</taxon>
    </lineage>
</organism>